<evidence type="ECO:0000313" key="2">
    <source>
        <dbReference type="Proteomes" id="UP001054945"/>
    </source>
</evidence>
<reference evidence="1 2" key="1">
    <citation type="submission" date="2021-06" db="EMBL/GenBank/DDBJ databases">
        <title>Caerostris extrusa draft genome.</title>
        <authorList>
            <person name="Kono N."/>
            <person name="Arakawa K."/>
        </authorList>
    </citation>
    <scope>NUCLEOTIDE SEQUENCE [LARGE SCALE GENOMIC DNA]</scope>
</reference>
<gene>
    <name evidence="1" type="ORF">CEXT_129461</name>
</gene>
<evidence type="ECO:0000313" key="1">
    <source>
        <dbReference type="EMBL" id="GIX84116.1"/>
    </source>
</evidence>
<dbReference type="AlphaFoldDB" id="A0AAV4NK72"/>
<proteinExistence type="predicted"/>
<name>A0AAV4NK72_CAEEX</name>
<accession>A0AAV4NK72</accession>
<sequence>MGSSAFMVGLGCSSKLPKGGHGRNVAPTLTLELNHTRTSAHAAMAMRARRLRPSGRSSELQKKIESITRRRGEAEKPCGVEFFESLVHKDRVINGDTVIH</sequence>
<protein>
    <submittedName>
        <fullName evidence="1">Uncharacterized protein</fullName>
    </submittedName>
</protein>
<organism evidence="1 2">
    <name type="scientific">Caerostris extrusa</name>
    <name type="common">Bark spider</name>
    <name type="synonym">Caerostris bankana</name>
    <dbReference type="NCBI Taxonomy" id="172846"/>
    <lineage>
        <taxon>Eukaryota</taxon>
        <taxon>Metazoa</taxon>
        <taxon>Ecdysozoa</taxon>
        <taxon>Arthropoda</taxon>
        <taxon>Chelicerata</taxon>
        <taxon>Arachnida</taxon>
        <taxon>Araneae</taxon>
        <taxon>Araneomorphae</taxon>
        <taxon>Entelegynae</taxon>
        <taxon>Araneoidea</taxon>
        <taxon>Araneidae</taxon>
        <taxon>Caerostris</taxon>
    </lineage>
</organism>
<dbReference type="Proteomes" id="UP001054945">
    <property type="component" value="Unassembled WGS sequence"/>
</dbReference>
<dbReference type="EMBL" id="BPLR01020931">
    <property type="protein sequence ID" value="GIX84116.1"/>
    <property type="molecule type" value="Genomic_DNA"/>
</dbReference>
<comment type="caution">
    <text evidence="1">The sequence shown here is derived from an EMBL/GenBank/DDBJ whole genome shotgun (WGS) entry which is preliminary data.</text>
</comment>
<keyword evidence="2" id="KW-1185">Reference proteome</keyword>